<dbReference type="RefSeq" id="WP_036753611.1">
    <property type="nucleotide sequence ID" value="NZ_JAGSGC010000004.1"/>
</dbReference>
<dbReference type="PANTHER" id="PTHR35891:SF2">
    <property type="entry name" value="THIOL:DISULFIDE INTERCHANGE PROTEIN DSBA"/>
    <property type="match status" value="1"/>
</dbReference>
<protein>
    <recommendedName>
        <fullName evidence="2">Thioredoxin-like fold domain-containing protein</fullName>
    </recommendedName>
</protein>
<dbReference type="Proteomes" id="UP000027192">
    <property type="component" value="Unassembled WGS sequence"/>
</dbReference>
<sequence length="221" mass="24381">MKKIIFKIASVIAISVIGFSVSASEAEKKKYFEAIPMAATSASENTIRVYYFFNTNCPSCKKFSPELESWKRKMGRQVDLISVPFAPFEPWKWASKAYLASVELNPALSRHDVESAQESLGLDQVTDLLRAADLVSVATKKSRGKIMTKLSLEKMNSSVKATQEYAESFGVIGTPSLVVIGKHAAYRVSPEFGLTHQGMLNITEALVAYQSSLKIVNSTRD</sequence>
<accession>A0A066RT06</accession>
<reference evidence="3 4" key="1">
    <citation type="submission" date="2014-04" db="EMBL/GenBank/DDBJ databases">
        <title>Draft genome sequence of Photobacterium halotolerans S2753: a solonamide, ngercheumicin and holomycin producer.</title>
        <authorList>
            <person name="Machado H.R."/>
            <person name="Gram L."/>
        </authorList>
    </citation>
    <scope>NUCLEOTIDE SEQUENCE [LARGE SCALE GENOMIC DNA]</scope>
    <source>
        <strain evidence="3 4">S2753</strain>
    </source>
</reference>
<name>A0A066RT06_9GAMM</name>
<proteinExistence type="predicted"/>
<feature type="signal peptide" evidence="1">
    <location>
        <begin position="1"/>
        <end position="25"/>
    </location>
</feature>
<evidence type="ECO:0000259" key="2">
    <source>
        <dbReference type="Pfam" id="PF13462"/>
    </source>
</evidence>
<dbReference type="STRING" id="1654360.EA58_13760"/>
<organism evidence="3 4">
    <name type="scientific">Photobacterium galatheae</name>
    <dbReference type="NCBI Taxonomy" id="1654360"/>
    <lineage>
        <taxon>Bacteria</taxon>
        <taxon>Pseudomonadati</taxon>
        <taxon>Pseudomonadota</taxon>
        <taxon>Gammaproteobacteria</taxon>
        <taxon>Vibrionales</taxon>
        <taxon>Vibrionaceae</taxon>
        <taxon>Photobacterium</taxon>
    </lineage>
</organism>
<dbReference type="Pfam" id="PF13462">
    <property type="entry name" value="Thioredoxin_4"/>
    <property type="match status" value="1"/>
</dbReference>
<gene>
    <name evidence="3" type="ORF">EA58_13760</name>
</gene>
<dbReference type="AlphaFoldDB" id="A0A066RT06"/>
<comment type="caution">
    <text evidence="3">The sequence shown here is derived from an EMBL/GenBank/DDBJ whole genome shotgun (WGS) entry which is preliminary data.</text>
</comment>
<evidence type="ECO:0000313" key="4">
    <source>
        <dbReference type="Proteomes" id="UP000027192"/>
    </source>
</evidence>
<dbReference type="EMBL" id="JMIB01000027">
    <property type="protein sequence ID" value="KDM90822.1"/>
    <property type="molecule type" value="Genomic_DNA"/>
</dbReference>
<keyword evidence="1" id="KW-0732">Signal</keyword>
<feature type="chain" id="PRO_5001626072" description="Thioredoxin-like fold domain-containing protein" evidence="1">
    <location>
        <begin position="26"/>
        <end position="221"/>
    </location>
</feature>
<evidence type="ECO:0000256" key="1">
    <source>
        <dbReference type="SAM" id="SignalP"/>
    </source>
</evidence>
<dbReference type="Gene3D" id="3.40.30.10">
    <property type="entry name" value="Glutaredoxin"/>
    <property type="match status" value="1"/>
</dbReference>
<evidence type="ECO:0000313" key="3">
    <source>
        <dbReference type="EMBL" id="KDM90822.1"/>
    </source>
</evidence>
<dbReference type="InterPro" id="IPR012336">
    <property type="entry name" value="Thioredoxin-like_fold"/>
</dbReference>
<dbReference type="InterPro" id="IPR050824">
    <property type="entry name" value="Thiol_disulfide_DsbA"/>
</dbReference>
<feature type="domain" description="Thioredoxin-like fold" evidence="2">
    <location>
        <begin position="48"/>
        <end position="185"/>
    </location>
</feature>
<dbReference type="SUPFAM" id="SSF52833">
    <property type="entry name" value="Thioredoxin-like"/>
    <property type="match status" value="1"/>
</dbReference>
<dbReference type="PANTHER" id="PTHR35891">
    <property type="entry name" value="THIOL:DISULFIDE INTERCHANGE PROTEIN DSBA"/>
    <property type="match status" value="1"/>
</dbReference>
<dbReference type="InterPro" id="IPR036249">
    <property type="entry name" value="Thioredoxin-like_sf"/>
</dbReference>
<keyword evidence="4" id="KW-1185">Reference proteome</keyword>